<comment type="caution">
    <text evidence="2">The sequence shown here is derived from an EMBL/GenBank/DDBJ whole genome shotgun (WGS) entry which is preliminary data.</text>
</comment>
<reference evidence="2 3" key="1">
    <citation type="journal article" date="2019" name="Sci. Rep.">
        <title>Orb-weaving spider Araneus ventricosus genome elucidates the spidroin gene catalogue.</title>
        <authorList>
            <person name="Kono N."/>
            <person name="Nakamura H."/>
            <person name="Ohtoshi R."/>
            <person name="Moran D.A.P."/>
            <person name="Shinohara A."/>
            <person name="Yoshida Y."/>
            <person name="Fujiwara M."/>
            <person name="Mori M."/>
            <person name="Tomita M."/>
            <person name="Arakawa K."/>
        </authorList>
    </citation>
    <scope>NUCLEOTIDE SEQUENCE [LARGE SCALE GENOMIC DNA]</scope>
</reference>
<keyword evidence="3" id="KW-1185">Reference proteome</keyword>
<dbReference type="AlphaFoldDB" id="A0A4Y2TWU3"/>
<name>A0A4Y2TWU3_ARAVE</name>
<sequence length="118" mass="13273">MTRTTPELAPPSPNFRATPTGGRLTTTALEARRRQSSKMSYEKRKEKYVVGSLEPAIPKRPDPPRTRRKPDEKGNRGVVKTTLHYITRRGLKGPCRVTVGRSPKLTVKKNSLRCGSFQ</sequence>
<organism evidence="2 3">
    <name type="scientific">Araneus ventricosus</name>
    <name type="common">Orbweaver spider</name>
    <name type="synonym">Epeira ventricosa</name>
    <dbReference type="NCBI Taxonomy" id="182803"/>
    <lineage>
        <taxon>Eukaryota</taxon>
        <taxon>Metazoa</taxon>
        <taxon>Ecdysozoa</taxon>
        <taxon>Arthropoda</taxon>
        <taxon>Chelicerata</taxon>
        <taxon>Arachnida</taxon>
        <taxon>Araneae</taxon>
        <taxon>Araneomorphae</taxon>
        <taxon>Entelegynae</taxon>
        <taxon>Araneoidea</taxon>
        <taxon>Araneidae</taxon>
        <taxon>Araneus</taxon>
    </lineage>
</organism>
<feature type="region of interest" description="Disordered" evidence="1">
    <location>
        <begin position="1"/>
        <end position="81"/>
    </location>
</feature>
<evidence type="ECO:0000313" key="3">
    <source>
        <dbReference type="Proteomes" id="UP000499080"/>
    </source>
</evidence>
<evidence type="ECO:0000313" key="2">
    <source>
        <dbReference type="EMBL" id="GBO03900.1"/>
    </source>
</evidence>
<proteinExistence type="predicted"/>
<dbReference type="Proteomes" id="UP000499080">
    <property type="component" value="Unassembled WGS sequence"/>
</dbReference>
<evidence type="ECO:0000256" key="1">
    <source>
        <dbReference type="SAM" id="MobiDB-lite"/>
    </source>
</evidence>
<accession>A0A4Y2TWU3</accession>
<dbReference type="EMBL" id="BGPR01031048">
    <property type="protein sequence ID" value="GBO03900.1"/>
    <property type="molecule type" value="Genomic_DNA"/>
</dbReference>
<gene>
    <name evidence="2" type="ORF">AVEN_224505_1</name>
</gene>
<evidence type="ECO:0008006" key="4">
    <source>
        <dbReference type="Google" id="ProtNLM"/>
    </source>
</evidence>
<protein>
    <recommendedName>
        <fullName evidence="4">DUF4817 domain-containing protein</fullName>
    </recommendedName>
</protein>
<feature type="compositionally biased region" description="Basic and acidic residues" evidence="1">
    <location>
        <begin position="57"/>
        <end position="75"/>
    </location>
</feature>